<reference evidence="4" key="1">
    <citation type="submission" date="2016-04" db="EMBL/GenBank/DDBJ databases">
        <title>Cephalotus genome sequencing.</title>
        <authorList>
            <person name="Fukushima K."/>
            <person name="Hasebe M."/>
            <person name="Fang X."/>
        </authorList>
    </citation>
    <scope>NUCLEOTIDE SEQUENCE [LARGE SCALE GENOMIC DNA]</scope>
    <source>
        <strain evidence="4">cv. St1</strain>
    </source>
</reference>
<feature type="non-terminal residue" evidence="3">
    <location>
        <position position="1"/>
    </location>
</feature>
<evidence type="ECO:0000259" key="2">
    <source>
        <dbReference type="Pfam" id="PF14111"/>
    </source>
</evidence>
<dbReference type="SUPFAM" id="SSF56219">
    <property type="entry name" value="DNase I-like"/>
    <property type="match status" value="1"/>
</dbReference>
<name>A0A1Q3D2G1_CEPFO</name>
<dbReference type="Pfam" id="PF14111">
    <property type="entry name" value="DUF4283"/>
    <property type="match status" value="1"/>
</dbReference>
<evidence type="ECO:0000313" key="3">
    <source>
        <dbReference type="EMBL" id="GAV86624.1"/>
    </source>
</evidence>
<feature type="non-terminal residue" evidence="3">
    <location>
        <position position="676"/>
    </location>
</feature>
<feature type="compositionally biased region" description="Low complexity" evidence="1">
    <location>
        <begin position="277"/>
        <end position="289"/>
    </location>
</feature>
<dbReference type="PANTHER" id="PTHR31286:SF165">
    <property type="entry name" value="DUF4283 DOMAIN-CONTAINING PROTEIN"/>
    <property type="match status" value="1"/>
</dbReference>
<feature type="compositionally biased region" description="Basic residues" evidence="1">
    <location>
        <begin position="290"/>
        <end position="299"/>
    </location>
</feature>
<sequence length="676" mass="76262">IVAFLVGKKLPNRDVLQILQRKWGQIGRFSIHVAGNGVFLARFENRQARDWVLDNGPWDVWGYHLAIRPWSRDMSLSLGECKSMPLWVKLKGVPIQFWNKVGLSYIASVLGNPLHMDVTTMNRHALMFARVCIDMSASSSFPESVTLELEDGSTTSIEVEYPRRPAACALCKVFDHSNRSCPKVNRREWMPRPVLMAQRKPEDAEGWITVKRKDSGDVDDIASPPVVEGANGPVKAGAVPKGLQPPKTPMKATTDNPSTSKEAGKMIREAERCILPSSPRKLLPGSSSGSKKRKKKGHSGRGGWFLQVQMTGVATWNVRGLNDPSKHNEVRHFLSSNSISLVGLLESRVSIHNLDRIVSSIGKKWVYTSNHHVSLAGRIVVAWNPSYLNFVPVNVTEQAIHDHATLSDNMCIHVSFVYGLCDRTARKSLWGELSHCAAVFRNEPWVVLGDFNVTRYGTEHATSRVVIKAMQDFNKAVVTAELEDLNSTGYVFTWSNRRQGEGEVKKKLDRAMGNWQWFKSLGDAYAHFHPPGISDHSPITIQMRLRQSFRGRSFKYLNFWSKDDQFLQVVSHEWLKAHTGSPLVVIHKKLKSLKACLRNFCSRPDSRVADLRARLKQVQQLSLGGDVPPCVFELQRQLRLEVSDAARDEEAFFKQKSRIQWLKEGDSNSAFFHRVV</sequence>
<dbReference type="InterPro" id="IPR025558">
    <property type="entry name" value="DUF4283"/>
</dbReference>
<organism evidence="3 4">
    <name type="scientific">Cephalotus follicularis</name>
    <name type="common">Albany pitcher plant</name>
    <dbReference type="NCBI Taxonomy" id="3775"/>
    <lineage>
        <taxon>Eukaryota</taxon>
        <taxon>Viridiplantae</taxon>
        <taxon>Streptophyta</taxon>
        <taxon>Embryophyta</taxon>
        <taxon>Tracheophyta</taxon>
        <taxon>Spermatophyta</taxon>
        <taxon>Magnoliopsida</taxon>
        <taxon>eudicotyledons</taxon>
        <taxon>Gunneridae</taxon>
        <taxon>Pentapetalae</taxon>
        <taxon>rosids</taxon>
        <taxon>fabids</taxon>
        <taxon>Oxalidales</taxon>
        <taxon>Cephalotaceae</taxon>
        <taxon>Cephalotus</taxon>
    </lineage>
</organism>
<dbReference type="EMBL" id="BDDD01003976">
    <property type="protein sequence ID" value="GAV86624.1"/>
    <property type="molecule type" value="Genomic_DNA"/>
</dbReference>
<accession>A0A1Q3D2G1</accession>
<protein>
    <submittedName>
        <fullName evidence="3">RVT_1 domain-containing protein/Exo_endo_phos domain-containing protein/DUF4283 domain-containing protein/zf-CCHC_4 domain-containing protein</fullName>
    </submittedName>
</protein>
<dbReference type="Gene3D" id="3.60.10.10">
    <property type="entry name" value="Endonuclease/exonuclease/phosphatase"/>
    <property type="match status" value="1"/>
</dbReference>
<keyword evidence="4" id="KW-1185">Reference proteome</keyword>
<gene>
    <name evidence="3" type="ORF">CFOL_v3_30053</name>
</gene>
<dbReference type="PANTHER" id="PTHR31286">
    <property type="entry name" value="GLYCINE-RICH CELL WALL STRUCTURAL PROTEIN 1.8-LIKE"/>
    <property type="match status" value="1"/>
</dbReference>
<comment type="caution">
    <text evidence="3">The sequence shown here is derived from an EMBL/GenBank/DDBJ whole genome shotgun (WGS) entry which is preliminary data.</text>
</comment>
<dbReference type="Proteomes" id="UP000187406">
    <property type="component" value="Unassembled WGS sequence"/>
</dbReference>
<dbReference type="OrthoDB" id="684496at2759"/>
<evidence type="ECO:0000313" key="4">
    <source>
        <dbReference type="Proteomes" id="UP000187406"/>
    </source>
</evidence>
<feature type="region of interest" description="Disordered" evidence="1">
    <location>
        <begin position="218"/>
        <end position="263"/>
    </location>
</feature>
<dbReference type="AlphaFoldDB" id="A0A1Q3D2G1"/>
<dbReference type="InterPro" id="IPR036691">
    <property type="entry name" value="Endo/exonu/phosph_ase_sf"/>
</dbReference>
<dbReference type="InterPro" id="IPR040256">
    <property type="entry name" value="At4g02000-like"/>
</dbReference>
<dbReference type="InParanoid" id="A0A1Q3D2G1"/>
<feature type="region of interest" description="Disordered" evidence="1">
    <location>
        <begin position="277"/>
        <end position="302"/>
    </location>
</feature>
<proteinExistence type="predicted"/>
<evidence type="ECO:0000256" key="1">
    <source>
        <dbReference type="SAM" id="MobiDB-lite"/>
    </source>
</evidence>
<feature type="domain" description="DUF4283" evidence="2">
    <location>
        <begin position="2"/>
        <end position="75"/>
    </location>
</feature>
<feature type="compositionally biased region" description="Polar residues" evidence="1">
    <location>
        <begin position="251"/>
        <end position="261"/>
    </location>
</feature>